<dbReference type="PANTHER" id="PTHR10694">
    <property type="entry name" value="LYSINE-SPECIFIC DEMETHYLASE"/>
    <property type="match status" value="1"/>
</dbReference>
<dbReference type="EMBL" id="NAJN01000274">
    <property type="protein sequence ID" value="TKA75743.1"/>
    <property type="molecule type" value="Genomic_DNA"/>
</dbReference>
<dbReference type="InterPro" id="IPR003347">
    <property type="entry name" value="JmjC_dom"/>
</dbReference>
<evidence type="ECO:0000259" key="2">
    <source>
        <dbReference type="PROSITE" id="PS51183"/>
    </source>
</evidence>
<accession>A0A4U0XK28</accession>
<feature type="compositionally biased region" description="Low complexity" evidence="1">
    <location>
        <begin position="28"/>
        <end position="49"/>
    </location>
</feature>
<evidence type="ECO:0000256" key="1">
    <source>
        <dbReference type="SAM" id="MobiDB-lite"/>
    </source>
</evidence>
<dbReference type="Pfam" id="PF02375">
    <property type="entry name" value="JmjN"/>
    <property type="match status" value="1"/>
</dbReference>
<feature type="region of interest" description="Disordered" evidence="1">
    <location>
        <begin position="1499"/>
        <end position="1568"/>
    </location>
</feature>
<dbReference type="PROSITE" id="PS51183">
    <property type="entry name" value="JMJN"/>
    <property type="match status" value="1"/>
</dbReference>
<dbReference type="GO" id="GO:0032454">
    <property type="term" value="F:histone H3K9 demethylase activity"/>
    <property type="evidence" value="ECO:0007669"/>
    <property type="project" value="TreeGrafter"/>
</dbReference>
<dbReference type="PROSITE" id="PS51184">
    <property type="entry name" value="JMJC"/>
    <property type="match status" value="1"/>
</dbReference>
<feature type="compositionally biased region" description="Polar residues" evidence="1">
    <location>
        <begin position="397"/>
        <end position="412"/>
    </location>
</feature>
<dbReference type="GO" id="GO:0010468">
    <property type="term" value="P:regulation of gene expression"/>
    <property type="evidence" value="ECO:0007669"/>
    <property type="project" value="TreeGrafter"/>
</dbReference>
<feature type="region of interest" description="Disordered" evidence="1">
    <location>
        <begin position="365"/>
        <end position="550"/>
    </location>
</feature>
<comment type="caution">
    <text evidence="4">The sequence shown here is derived from an EMBL/GenBank/DDBJ whole genome shotgun (WGS) entry which is preliminary data.</text>
</comment>
<feature type="domain" description="JmjN" evidence="2">
    <location>
        <begin position="646"/>
        <end position="687"/>
    </location>
</feature>
<dbReference type="InterPro" id="IPR013083">
    <property type="entry name" value="Znf_RING/FYVE/PHD"/>
</dbReference>
<keyword evidence="5" id="KW-1185">Reference proteome</keyword>
<dbReference type="Pfam" id="PF23258">
    <property type="entry name" value="DUF7072"/>
    <property type="match status" value="1"/>
</dbReference>
<organism evidence="4 5">
    <name type="scientific">Cryomyces minteri</name>
    <dbReference type="NCBI Taxonomy" id="331657"/>
    <lineage>
        <taxon>Eukaryota</taxon>
        <taxon>Fungi</taxon>
        <taxon>Dikarya</taxon>
        <taxon>Ascomycota</taxon>
        <taxon>Pezizomycotina</taxon>
        <taxon>Dothideomycetes</taxon>
        <taxon>Dothideomycetes incertae sedis</taxon>
        <taxon>Cryomyces</taxon>
    </lineage>
</organism>
<evidence type="ECO:0008006" key="6">
    <source>
        <dbReference type="Google" id="ProtNLM"/>
    </source>
</evidence>
<feature type="compositionally biased region" description="Polar residues" evidence="1">
    <location>
        <begin position="531"/>
        <end position="541"/>
    </location>
</feature>
<dbReference type="Pfam" id="PF02373">
    <property type="entry name" value="JmjC"/>
    <property type="match status" value="1"/>
</dbReference>
<dbReference type="SMART" id="SM00558">
    <property type="entry name" value="JmjC"/>
    <property type="match status" value="1"/>
</dbReference>
<feature type="compositionally biased region" description="Low complexity" evidence="1">
    <location>
        <begin position="1552"/>
        <end position="1568"/>
    </location>
</feature>
<dbReference type="GO" id="GO:0000785">
    <property type="term" value="C:chromatin"/>
    <property type="evidence" value="ECO:0007669"/>
    <property type="project" value="TreeGrafter"/>
</dbReference>
<gene>
    <name evidence="4" type="ORF">B0A49_02578</name>
</gene>
<dbReference type="GO" id="GO:0005634">
    <property type="term" value="C:nucleus"/>
    <property type="evidence" value="ECO:0007669"/>
    <property type="project" value="TreeGrafter"/>
</dbReference>
<feature type="region of interest" description="Disordered" evidence="1">
    <location>
        <begin position="1455"/>
        <end position="1484"/>
    </location>
</feature>
<dbReference type="Proteomes" id="UP000308768">
    <property type="component" value="Unassembled WGS sequence"/>
</dbReference>
<feature type="compositionally biased region" description="Basic and acidic residues" evidence="1">
    <location>
        <begin position="365"/>
        <end position="374"/>
    </location>
</feature>
<protein>
    <recommendedName>
        <fullName evidence="6">[Histone H3]-trimethyl-L-lysine(9) demethylase</fullName>
    </recommendedName>
</protein>
<evidence type="ECO:0000313" key="4">
    <source>
        <dbReference type="EMBL" id="TKA75743.1"/>
    </source>
</evidence>
<dbReference type="Gene3D" id="2.60.120.650">
    <property type="entry name" value="Cupin"/>
    <property type="match status" value="2"/>
</dbReference>
<feature type="compositionally biased region" description="Basic and acidic residues" evidence="1">
    <location>
        <begin position="606"/>
        <end position="618"/>
    </location>
</feature>
<feature type="compositionally biased region" description="Basic residues" evidence="1">
    <location>
        <begin position="780"/>
        <end position="790"/>
    </location>
</feature>
<feature type="region of interest" description="Disordered" evidence="1">
    <location>
        <begin position="1351"/>
        <end position="1384"/>
    </location>
</feature>
<dbReference type="Pfam" id="PF26434">
    <property type="entry name" value="YAG7_C"/>
    <property type="match status" value="1"/>
</dbReference>
<feature type="non-terminal residue" evidence="4">
    <location>
        <position position="1568"/>
    </location>
</feature>
<feature type="compositionally biased region" description="Basic and acidic residues" evidence="1">
    <location>
        <begin position="436"/>
        <end position="447"/>
    </location>
</feature>
<feature type="compositionally biased region" description="Low complexity" evidence="1">
    <location>
        <begin position="1502"/>
        <end position="1511"/>
    </location>
</feature>
<feature type="domain" description="JmjC" evidence="3">
    <location>
        <begin position="920"/>
        <end position="1083"/>
    </location>
</feature>
<feature type="compositionally biased region" description="Basic and acidic residues" evidence="1">
    <location>
        <begin position="469"/>
        <end position="494"/>
    </location>
</feature>
<dbReference type="PANTHER" id="PTHR10694:SF7">
    <property type="entry name" value="[HISTONE H3]-TRIMETHYL-L-LYSINE(9) DEMETHYLASE"/>
    <property type="match status" value="1"/>
</dbReference>
<feature type="compositionally biased region" description="Acidic residues" evidence="1">
    <location>
        <begin position="1107"/>
        <end position="1123"/>
    </location>
</feature>
<dbReference type="InterPro" id="IPR058602">
    <property type="entry name" value="YAG7_dimerisation_dom"/>
</dbReference>
<feature type="compositionally biased region" description="Basic and acidic residues" evidence="1">
    <location>
        <begin position="828"/>
        <end position="838"/>
    </location>
</feature>
<name>A0A4U0XK28_9PEZI</name>
<feature type="region of interest" description="Disordered" evidence="1">
    <location>
        <begin position="577"/>
        <end position="625"/>
    </location>
</feature>
<evidence type="ECO:0000313" key="5">
    <source>
        <dbReference type="Proteomes" id="UP000308768"/>
    </source>
</evidence>
<dbReference type="InterPro" id="IPR003349">
    <property type="entry name" value="JmjN"/>
</dbReference>
<dbReference type="SMART" id="SM00545">
    <property type="entry name" value="JmjN"/>
    <property type="match status" value="1"/>
</dbReference>
<feature type="region of interest" description="Disordered" evidence="1">
    <location>
        <begin position="1100"/>
        <end position="1161"/>
    </location>
</feature>
<dbReference type="SUPFAM" id="SSF51197">
    <property type="entry name" value="Clavaminate synthase-like"/>
    <property type="match status" value="1"/>
</dbReference>
<sequence>MSTDAVTNPLPLATGESKSARKKKAKAEAAAKQSEGPTSSSTPEPGAESLAQEAKSNGIDGAYESPYIKELYKNIRSVNKKLSLMQKVDSIVAANPGSSLDELVASRKINNDQKAQALKKPALQASLTQLEDQISQYKKFDQEYQQRLNTEKELLHSSHKDELDKLREAVEAEAKIEAQKESKERLLMLSRFLRAAAARRQNEEDQSEEGKAFEGALLLVYGGDPSAVLAAEKIIEGADEPVPSVEGDLLTVKFSQIKELSLKYVPYATEEAWVADVAQAEPAAPQTEENTAIDIGTDPTIANAGLTEQGDVQINGSAESAEISTAPEQSSIDVGAANAAAEDQWDQPAPGVEGSMTEPLKIIPRDPAEVDNPHESAAVNSTQSWADDAATEAQKTEAGSESTAAPQATTTGDPRPTAPTSEAVEWGTTAAPTVRQGDDGFHAVEHRRGGRGRGAFEQRGGRGRGGFRGGEDGPRRGRGGFRGDRGRGEGESRGGRGRGGFRGDRGRGDHESRGSRGAKEGQGQGQGQGQAQHDTATQVTADTAPPELERSALRIFPHLRVLPREAAALQHRLQQMDTDALSDSHHGDPVSPRDHKAALTPPTSEDMDKTDKMDREGSSSELSDLEMDDGVEGDIEPDHYYDGGKIPVFKPTMEQFRSFKDFIGKIDKYGMKSGIVKVIPPHEWRDALPPLDDAVKTIKVKNPITQEFMGTHGTYTQANIEKQRSYNLPEWKALTDETQHQPPAKRGERRRNQDKVVRGGGNMRTRGSARTATDEIPREGKKKPGRKPKSRPVPTTEDSADEGNKSRASSLAQVPPTPTSPKPKTARVKKENRNDDTSPTKARGRQPKSQQKSVSSRRMKNQSDVANEVDEAAFKDFDYKLHHLDEYTPERCAELESNYWKSLTFAPPMYGADMPGSLFDDTTTSWNVAKLENLLDVLGTKVPGVNTAYLYLGMWKATFAWHLEDVDLYSINYIHFGAPKQWYSISQEDARRFEAAMKNVWPNDAKNCDQFLRHKTYLISPSVLQSQYNIKVNKLVHHEGEFVITFPYGYHSGYNIGYNCAESVNFATESWLDYGRIAKKCDCEEDSVWVDVADIERKLRGEPTPEYYEETDDDDDEMDEDEPNNLPSPPASIGSKPKAPSRKRKRDVKDKMDEKKKKKRIRIRVKGPSKEPCILCPNDNSSDPLLSTDNGRKAHRSCALYTPETYLSEENGVEKVCNVTGIDRARLDLKCNFCRSKRAGVQIDTGMVPTFGEDGTEYFCEGYDFRCRYHRPKRAKHLDCDALESSKLIQNYAKGLKPQDVVQVQYLQGDIFAGTVVENRPGEMTLLIDVLPEGDRVEVEWKWLAVMDPATSQRPRPSKNAIPMPADMNKKSVSIGNRQDGYPTMEEPFHDDPANKWHEFYTIDAPPIGYKPGVIRNPEQKKTDLDKPDVGWFYLPKTSTEARAQFTHDPKVTRHNVKSNFLETVKPPAPAPSSAERRSLAASYPQGANVHALNGARATYHQQQQQPQAQANTSNGKQYEYKPKIPSYSIDQRALASQRSFTREADRQASYAPLAPMAATTAPNERRV</sequence>
<evidence type="ECO:0000259" key="3">
    <source>
        <dbReference type="PROSITE" id="PS51184"/>
    </source>
</evidence>
<reference evidence="4 5" key="1">
    <citation type="submission" date="2017-03" db="EMBL/GenBank/DDBJ databases">
        <title>Genomes of endolithic fungi from Antarctica.</title>
        <authorList>
            <person name="Coleine C."/>
            <person name="Masonjones S."/>
            <person name="Stajich J.E."/>
        </authorList>
    </citation>
    <scope>NUCLEOTIDE SEQUENCE [LARGE SCALE GENOMIC DNA]</scope>
    <source>
        <strain evidence="4 5">CCFEE 5187</strain>
    </source>
</reference>
<feature type="compositionally biased region" description="Basic and acidic residues" evidence="1">
    <location>
        <begin position="501"/>
        <end position="519"/>
    </location>
</feature>
<feature type="region of interest" description="Disordered" evidence="1">
    <location>
        <begin position="733"/>
        <end position="867"/>
    </location>
</feature>
<dbReference type="InterPro" id="IPR055500">
    <property type="entry name" value="DUF7072"/>
</dbReference>
<proteinExistence type="predicted"/>
<dbReference type="OrthoDB" id="9547406at2759"/>
<dbReference type="FunFam" id="2.60.120.650:FF:000024">
    <property type="entry name" value="Putative jumonji family transcription factor"/>
    <property type="match status" value="1"/>
</dbReference>
<feature type="compositionally biased region" description="Basic and acidic residues" evidence="1">
    <location>
        <begin position="582"/>
        <end position="597"/>
    </location>
</feature>
<dbReference type="STRING" id="331657.A0A4U0XK28"/>
<dbReference type="Gene3D" id="3.30.40.10">
    <property type="entry name" value="Zinc/RING finger domain, C3HC4 (zinc finger)"/>
    <property type="match status" value="1"/>
</dbReference>
<feature type="region of interest" description="Disordered" evidence="1">
    <location>
        <begin position="1"/>
        <end position="59"/>
    </location>
</feature>
<dbReference type="GO" id="GO:0051864">
    <property type="term" value="F:histone H3K36 demethylase activity"/>
    <property type="evidence" value="ECO:0007669"/>
    <property type="project" value="TreeGrafter"/>
</dbReference>